<dbReference type="HOGENOM" id="CLU_018153_5_1_1"/>
<keyword evidence="2" id="KW-1185">Reference proteome</keyword>
<dbReference type="Proteomes" id="UP000030854">
    <property type="component" value="Unassembled WGS sequence"/>
</dbReference>
<protein>
    <submittedName>
        <fullName evidence="1">Putative eka-like protein</fullName>
    </submittedName>
</protein>
<organism evidence="1 2">
    <name type="scientific">Uncinula necator</name>
    <name type="common">Grape powdery mildew</name>
    <dbReference type="NCBI Taxonomy" id="52586"/>
    <lineage>
        <taxon>Eukaryota</taxon>
        <taxon>Fungi</taxon>
        <taxon>Dikarya</taxon>
        <taxon>Ascomycota</taxon>
        <taxon>Pezizomycotina</taxon>
        <taxon>Leotiomycetes</taxon>
        <taxon>Erysiphales</taxon>
        <taxon>Erysiphaceae</taxon>
        <taxon>Erysiphe</taxon>
    </lineage>
</organism>
<reference evidence="1 2" key="1">
    <citation type="journal article" date="2014" name="BMC Genomics">
        <title>Adaptive genomic structural variation in the grape powdery mildew pathogen, Erysiphe necator.</title>
        <authorList>
            <person name="Jones L."/>
            <person name="Riaz S."/>
            <person name="Morales-Cruz A."/>
            <person name="Amrine K.C."/>
            <person name="McGuire B."/>
            <person name="Gubler W.D."/>
            <person name="Walker M.A."/>
            <person name="Cantu D."/>
        </authorList>
    </citation>
    <scope>NUCLEOTIDE SEQUENCE [LARGE SCALE GENOMIC DNA]</scope>
    <source>
        <strain evidence="2">c</strain>
    </source>
</reference>
<evidence type="ECO:0000313" key="1">
    <source>
        <dbReference type="EMBL" id="KHJ34070.1"/>
    </source>
</evidence>
<name>A0A0B1P9P2_UNCNE</name>
<comment type="caution">
    <text evidence="1">The sequence shown here is derived from an EMBL/GenBank/DDBJ whole genome shotgun (WGS) entry which is preliminary data.</text>
</comment>
<proteinExistence type="predicted"/>
<accession>A0A0B1P9P2</accession>
<dbReference type="AlphaFoldDB" id="A0A0B1P9P2"/>
<dbReference type="EMBL" id="JNVN01001072">
    <property type="protein sequence ID" value="KHJ34070.1"/>
    <property type="molecule type" value="Genomic_DNA"/>
</dbReference>
<evidence type="ECO:0000313" key="2">
    <source>
        <dbReference type="Proteomes" id="UP000030854"/>
    </source>
</evidence>
<sequence>MLLPQELADIIATRQRRERAWHSCIMICKTINSSLESTLAKFRDEIEKEEVEAFKACLRLTIASFAAADNFLTRPKAPTHSRPTKYNCKGSRKDKNMLKEVAIATTQIMKGAASTD</sequence>
<gene>
    <name evidence="1" type="ORF">EV44_g3577</name>
</gene>